<dbReference type="Pfam" id="PF03473">
    <property type="entry name" value="MOSC"/>
    <property type="match status" value="1"/>
</dbReference>
<dbReference type="RefSeq" id="WP_344678496.1">
    <property type="nucleotide sequence ID" value="NZ_BAAAUX010000006.1"/>
</dbReference>
<sequence>METNWGARRNESAIEKLPVTTSIAVTKLGLAGDEQADVIHGGAGQALYAYAREDLDWWSERLNRPLRDGMFGENLTLRGFDVSGALLAERWRIGNVLAEVTAPRMACGTFGAWMREKQWGPTFNATRRPGAYLRVLEEGELSPGDGVEVVWRPDEHVTVAEGVAGILGDEDVLRRIAVLSKQVPEWDFEAVMLHAWRRAKSAARRKQEALSGTGGEKTHA</sequence>
<evidence type="ECO:0000259" key="1">
    <source>
        <dbReference type="PROSITE" id="PS51340"/>
    </source>
</evidence>
<dbReference type="SUPFAM" id="SSF50800">
    <property type="entry name" value="PK beta-barrel domain-like"/>
    <property type="match status" value="1"/>
</dbReference>
<feature type="domain" description="MOSC" evidence="1">
    <location>
        <begin position="17"/>
        <end position="150"/>
    </location>
</feature>
<keyword evidence="3" id="KW-1185">Reference proteome</keyword>
<reference evidence="2 3" key="1">
    <citation type="journal article" date="2019" name="Int. J. Syst. Evol. Microbiol.">
        <title>The Global Catalogue of Microorganisms (GCM) 10K type strain sequencing project: providing services to taxonomists for standard genome sequencing and annotation.</title>
        <authorList>
            <consortium name="The Broad Institute Genomics Platform"/>
            <consortium name="The Broad Institute Genome Sequencing Center for Infectious Disease"/>
            <person name="Wu L."/>
            <person name="Ma J."/>
        </authorList>
    </citation>
    <scope>NUCLEOTIDE SEQUENCE [LARGE SCALE GENOMIC DNA]</scope>
    <source>
        <strain evidence="2 3">JCM 9383</strain>
    </source>
</reference>
<dbReference type="EMBL" id="BAAAUX010000006">
    <property type="protein sequence ID" value="GAA2780546.1"/>
    <property type="molecule type" value="Genomic_DNA"/>
</dbReference>
<name>A0ABN3V6E0_9PSEU</name>
<dbReference type="InterPro" id="IPR005302">
    <property type="entry name" value="MoCF_Sase_C"/>
</dbReference>
<proteinExistence type="predicted"/>
<dbReference type="Gene3D" id="2.40.33.20">
    <property type="entry name" value="PK beta-barrel domain-like"/>
    <property type="match status" value="1"/>
</dbReference>
<comment type="caution">
    <text evidence="2">The sequence shown here is derived from an EMBL/GenBank/DDBJ whole genome shotgun (WGS) entry which is preliminary data.</text>
</comment>
<evidence type="ECO:0000313" key="3">
    <source>
        <dbReference type="Proteomes" id="UP001500979"/>
    </source>
</evidence>
<evidence type="ECO:0000313" key="2">
    <source>
        <dbReference type="EMBL" id="GAA2780546.1"/>
    </source>
</evidence>
<dbReference type="InterPro" id="IPR011037">
    <property type="entry name" value="Pyrv_Knase-like_insert_dom_sf"/>
</dbReference>
<protein>
    <submittedName>
        <fullName evidence="2">MOSC domain-containing protein</fullName>
    </submittedName>
</protein>
<dbReference type="PANTHER" id="PTHR30212">
    <property type="entry name" value="PROTEIN YIIM"/>
    <property type="match status" value="1"/>
</dbReference>
<accession>A0ABN3V6E0</accession>
<dbReference type="InterPro" id="IPR052353">
    <property type="entry name" value="Benzoxazolinone_Detox_Enz"/>
</dbReference>
<dbReference type="Proteomes" id="UP001500979">
    <property type="component" value="Unassembled WGS sequence"/>
</dbReference>
<dbReference type="PANTHER" id="PTHR30212:SF2">
    <property type="entry name" value="PROTEIN YIIM"/>
    <property type="match status" value="1"/>
</dbReference>
<organism evidence="2 3">
    <name type="scientific">Saccharopolyspora taberi</name>
    <dbReference type="NCBI Taxonomy" id="60895"/>
    <lineage>
        <taxon>Bacteria</taxon>
        <taxon>Bacillati</taxon>
        <taxon>Actinomycetota</taxon>
        <taxon>Actinomycetes</taxon>
        <taxon>Pseudonocardiales</taxon>
        <taxon>Pseudonocardiaceae</taxon>
        <taxon>Saccharopolyspora</taxon>
    </lineage>
</organism>
<gene>
    <name evidence="2" type="ORF">GCM10010470_12920</name>
</gene>
<dbReference type="PROSITE" id="PS51340">
    <property type="entry name" value="MOSC"/>
    <property type="match status" value="1"/>
</dbReference>